<dbReference type="Pfam" id="PF24785">
    <property type="entry name" value="RXYLT1_C"/>
    <property type="match status" value="1"/>
</dbReference>
<evidence type="ECO:0000259" key="2">
    <source>
        <dbReference type="Pfam" id="PF24785"/>
    </source>
</evidence>
<feature type="region of interest" description="Disordered" evidence="1">
    <location>
        <begin position="36"/>
        <end position="62"/>
    </location>
</feature>
<protein>
    <recommendedName>
        <fullName evidence="2">RXYLT1 C-terminal domain-containing protein</fullName>
    </recommendedName>
</protein>
<dbReference type="Proteomes" id="UP001054902">
    <property type="component" value="Unassembled WGS sequence"/>
</dbReference>
<evidence type="ECO:0000313" key="3">
    <source>
        <dbReference type="EMBL" id="GFH59587.1"/>
    </source>
</evidence>
<dbReference type="InterPro" id="IPR055286">
    <property type="entry name" value="RXYLT1-like"/>
</dbReference>
<dbReference type="AlphaFoldDB" id="A0AAD3D8W8"/>
<organism evidence="3 4">
    <name type="scientific">Chaetoceros tenuissimus</name>
    <dbReference type="NCBI Taxonomy" id="426638"/>
    <lineage>
        <taxon>Eukaryota</taxon>
        <taxon>Sar</taxon>
        <taxon>Stramenopiles</taxon>
        <taxon>Ochrophyta</taxon>
        <taxon>Bacillariophyta</taxon>
        <taxon>Coscinodiscophyceae</taxon>
        <taxon>Chaetocerotophycidae</taxon>
        <taxon>Chaetocerotales</taxon>
        <taxon>Chaetocerotaceae</taxon>
        <taxon>Chaetoceros</taxon>
    </lineage>
</organism>
<dbReference type="GO" id="GO:0005794">
    <property type="term" value="C:Golgi apparatus"/>
    <property type="evidence" value="ECO:0007669"/>
    <property type="project" value="TreeGrafter"/>
</dbReference>
<reference evidence="3 4" key="1">
    <citation type="journal article" date="2021" name="Sci. Rep.">
        <title>The genome of the diatom Chaetoceros tenuissimus carries an ancient integrated fragment of an extant virus.</title>
        <authorList>
            <person name="Hongo Y."/>
            <person name="Kimura K."/>
            <person name="Takaki Y."/>
            <person name="Yoshida Y."/>
            <person name="Baba S."/>
            <person name="Kobayashi G."/>
            <person name="Nagasaki K."/>
            <person name="Hano T."/>
            <person name="Tomaru Y."/>
        </authorList>
    </citation>
    <scope>NUCLEOTIDE SEQUENCE [LARGE SCALE GENOMIC DNA]</scope>
    <source>
        <strain evidence="3 4">NIES-3715</strain>
    </source>
</reference>
<dbReference type="EMBL" id="BLLK01000069">
    <property type="protein sequence ID" value="GFH59587.1"/>
    <property type="molecule type" value="Genomic_DNA"/>
</dbReference>
<accession>A0AAD3D8W8</accession>
<name>A0AAD3D8W8_9STRA</name>
<keyword evidence="4" id="KW-1185">Reference proteome</keyword>
<comment type="caution">
    <text evidence="3">The sequence shown here is derived from an EMBL/GenBank/DDBJ whole genome shotgun (WGS) entry which is preliminary data.</text>
</comment>
<dbReference type="GO" id="GO:0120053">
    <property type="term" value="F:ribitol beta-1,4-xylosyltransferase activity"/>
    <property type="evidence" value="ECO:0007669"/>
    <property type="project" value="InterPro"/>
</dbReference>
<dbReference type="InterPro" id="IPR057538">
    <property type="entry name" value="RXYLT1_C"/>
</dbReference>
<dbReference type="PANTHER" id="PTHR15576">
    <property type="entry name" value="RIBITOL-5-PHOSPHATE XYLOSYLTRANSFERASE 1"/>
    <property type="match status" value="1"/>
</dbReference>
<proteinExistence type="predicted"/>
<evidence type="ECO:0000313" key="4">
    <source>
        <dbReference type="Proteomes" id="UP001054902"/>
    </source>
</evidence>
<dbReference type="GO" id="GO:0035269">
    <property type="term" value="P:protein O-linked glycosylation via mannose"/>
    <property type="evidence" value="ECO:0007669"/>
    <property type="project" value="InterPro"/>
</dbReference>
<evidence type="ECO:0000256" key="1">
    <source>
        <dbReference type="SAM" id="MobiDB-lite"/>
    </source>
</evidence>
<dbReference type="PANTHER" id="PTHR15576:SF1">
    <property type="entry name" value="RIBITOL-5-PHOSPHATE XYLOSYLTRANSFERASE 1"/>
    <property type="match status" value="1"/>
</dbReference>
<feature type="compositionally biased region" description="Low complexity" evidence="1">
    <location>
        <begin position="39"/>
        <end position="54"/>
    </location>
</feature>
<gene>
    <name evidence="3" type="ORF">CTEN210_16063</name>
</gene>
<feature type="domain" description="RXYLT1 C-terminal" evidence="2">
    <location>
        <begin position="293"/>
        <end position="392"/>
    </location>
</feature>
<sequence>MMNYFFLTVLLLFLVYSNFSIITILDQARLQQQQEEIENNANSNSFSSTANTTSKDSGNTDNEIFNETKLQQYMLDERRRLLNASTIMDLGQHKFAPMPSQFFHDFFQDILFLKSWKEIQEANETTRLEYFRNYTDGTSSDVVHSVGVCDAIHVFKATNSTKKHILIAGINENWGAFSTPVPNRTVDWGEWTEHFYSEGCTMDDLWQYLNHTNLGAIFTTTHQWLNHPKIFSIPLGVKQNILHVIEDNLDSPLPNKTELLFLSLSSSSTRIPITNRIIQNFNGTIKNKFKDGSHYFGEMNKAKFVLCPSGMGWDTYRAWESLMMGSIPILETYSRVDGFYKTFDELPVLWVEHYDNVTPALLEREYPKILAKAYQYNFEKLTNKWWVDFIQKFRR</sequence>